<accession>A0ACB9YC28</accession>
<comment type="caution">
    <text evidence="1">The sequence shown here is derived from an EMBL/GenBank/DDBJ whole genome shotgun (WGS) entry which is preliminary data.</text>
</comment>
<evidence type="ECO:0000313" key="1">
    <source>
        <dbReference type="EMBL" id="KAI4839772.1"/>
    </source>
</evidence>
<evidence type="ECO:0000313" key="2">
    <source>
        <dbReference type="Proteomes" id="UP001056978"/>
    </source>
</evidence>
<proteinExistence type="predicted"/>
<protein>
    <submittedName>
        <fullName evidence="1">Centrosomal protein CEP120</fullName>
    </submittedName>
</protein>
<dbReference type="EMBL" id="CM043774">
    <property type="protein sequence ID" value="KAI4839772.1"/>
    <property type="molecule type" value="Genomic_DNA"/>
</dbReference>
<organism evidence="1 2">
    <name type="scientific">Plasmodium brasilianum</name>
    <dbReference type="NCBI Taxonomy" id="5824"/>
    <lineage>
        <taxon>Eukaryota</taxon>
        <taxon>Sar</taxon>
        <taxon>Alveolata</taxon>
        <taxon>Apicomplexa</taxon>
        <taxon>Aconoidasida</taxon>
        <taxon>Haemosporida</taxon>
        <taxon>Plasmodiidae</taxon>
        <taxon>Plasmodium</taxon>
        <taxon>Plasmodium (Plasmodium)</taxon>
    </lineage>
</organism>
<keyword evidence="2" id="KW-1185">Reference proteome</keyword>
<dbReference type="Proteomes" id="UP001056978">
    <property type="component" value="Chromosome 6"/>
</dbReference>
<reference evidence="1" key="1">
    <citation type="submission" date="2022-06" db="EMBL/GenBank/DDBJ databases">
        <title>The First Complete Genome of the Simian Malaria Parasite Plasmodium brasilianum.</title>
        <authorList>
            <person name="Bajic M."/>
            <person name="Ravishankar S."/>
        </authorList>
    </citation>
    <scope>NUCLEOTIDE SEQUENCE</scope>
    <source>
        <strain evidence="1">Bolivian I</strain>
    </source>
</reference>
<sequence>MNSESISTRLRKCKSITEQKEDTHTKVCNDEGKETHNTIFSNDEKEIGKLGVIETDEDTGADNYDDSFSINETDNYAANEEACYDANEEACYDANEEACYATNEVECYATNEVECYAANKSAYYGVHQPNNRTDPRTEREIDGNQFKERGFYKKRKGEMQNMDHGQNSNYTINNETINTSRLCELKEIYQLGEQRKKILNNFNELYYTKGQSITNALIEIFELNINDEIILYILQKVLHVHGLCVPCYKFGSNRNSCNLKINCKWCHHYTHLNEHSPLHPLKMLHFKNKCKVCNHFIEGRFCFLLNECQFCHSIDHLPKNLKKHYFDILNSLYKKRKYAHVITKDLLDHLGSEKDEVSNLGDVTKDLMILFDRDEKNKGTYNNIVNYNNGHDDYNNDHNIGGDDCNAERVSDSDNYSYDPNNGSAYYNGKHNIDINDYSNDRTNCNNRSDRGTDSVIVNLLNRNNMYSNTKKSYDTCNECSEGGRKPCSNHFLYQKDCHSNCNNCHNEIHKNKNSNLYILTYHHDNNMCIVCPSINEAKCSCDHTSIYCHHTDHISYKIKVKNVLHDWTFSLRNEFCVTREQRKSIPENDLTEKERGTVHEHRVRELKEYVHDEENELGNFTHSRHMEVRRKRPLYDSTHNEREHNKSHKKRRNNNTTTTTANTTNTTTDATTANTTANTTNTTTDATTANTTTTTTTNNNNNKQYDGDLRSQDVDPIMEKSNVYMENDSCSDKDYVLYVRDKTYDEDERAEKSIKKEKYKKEQPYNFGHPTNEGIYYSSKHRSSTYNKGGNYSENRRKYDDKSIYNLQKRKINYMEKQVERGGIHAEGLYNNFPHIAKNYSLYSATRWERSEYKKGTQERRVHERSKHKDKHKHIDKHTHKHGVKDEVKDKHTDEYKYKRIHTRNVPHGSTINCEDAKWKGKNSHTNYSKVNENFIEHDESLKNDSCVRVQERNTPNEERDKHDKVNSKEKEYSNQYNNNDSRTCLTNEERNMFSKNTYEGKCTGETLTECLLRIMAKIVIMKHIGMGKVYFVSTKQNEVLGGNYWSKRRGISRSASVASNCADASSFTSYGEYEKKED</sequence>
<gene>
    <name evidence="1" type="ORF">MKS88_001674</name>
</gene>
<name>A0ACB9YC28_PLABR</name>